<dbReference type="Pfam" id="PF02195">
    <property type="entry name" value="ParB_N"/>
    <property type="match status" value="1"/>
</dbReference>
<dbReference type="SMART" id="SM00470">
    <property type="entry name" value="ParB"/>
    <property type="match status" value="1"/>
</dbReference>
<evidence type="ECO:0000313" key="4">
    <source>
        <dbReference type="EMBL" id="VFK30691.1"/>
    </source>
</evidence>
<dbReference type="InterPro" id="IPR002052">
    <property type="entry name" value="DNA_methylase_N6_adenine_CS"/>
</dbReference>
<dbReference type="GO" id="GO:0005694">
    <property type="term" value="C:chromosome"/>
    <property type="evidence" value="ECO:0007669"/>
    <property type="project" value="TreeGrafter"/>
</dbReference>
<dbReference type="GO" id="GO:0032259">
    <property type="term" value="P:methylation"/>
    <property type="evidence" value="ECO:0007669"/>
    <property type="project" value="UniProtKB-KW"/>
</dbReference>
<keyword evidence="2" id="KW-0808">Transferase</keyword>
<dbReference type="PROSITE" id="PS00092">
    <property type="entry name" value="N6_MTASE"/>
    <property type="match status" value="1"/>
</dbReference>
<dbReference type="InterPro" id="IPR036086">
    <property type="entry name" value="ParB/Sulfiredoxin_sf"/>
</dbReference>
<dbReference type="Gene3D" id="3.90.1530.10">
    <property type="entry name" value="Conserved hypothetical protein from pyrococcus furiosus pfu- 392566-001, ParB domain"/>
    <property type="match status" value="1"/>
</dbReference>
<dbReference type="GO" id="GO:0045881">
    <property type="term" value="P:positive regulation of sporulation resulting in formation of a cellular spore"/>
    <property type="evidence" value="ECO:0007669"/>
    <property type="project" value="TreeGrafter"/>
</dbReference>
<dbReference type="EMBL" id="CAADFP010000117">
    <property type="protein sequence ID" value="VFK30691.1"/>
    <property type="molecule type" value="Genomic_DNA"/>
</dbReference>
<feature type="domain" description="ParB-like N-terminal" evidence="3">
    <location>
        <begin position="13"/>
        <end position="103"/>
    </location>
</feature>
<dbReference type="InterPro" id="IPR050336">
    <property type="entry name" value="Chromosome_partition/occlusion"/>
</dbReference>
<dbReference type="InterPro" id="IPR029063">
    <property type="entry name" value="SAM-dependent_MTases_sf"/>
</dbReference>
<dbReference type="SUPFAM" id="SSF53335">
    <property type="entry name" value="S-adenosyl-L-methionine-dependent methyltransferases"/>
    <property type="match status" value="1"/>
</dbReference>
<dbReference type="AlphaFoldDB" id="A0A450XN13"/>
<dbReference type="Gene3D" id="3.40.50.150">
    <property type="entry name" value="Vaccinia Virus protein VP39"/>
    <property type="match status" value="1"/>
</dbReference>
<proteinExistence type="predicted"/>
<evidence type="ECO:0000259" key="3">
    <source>
        <dbReference type="SMART" id="SM00470"/>
    </source>
</evidence>
<dbReference type="PANTHER" id="PTHR33375">
    <property type="entry name" value="CHROMOSOME-PARTITIONING PROTEIN PARB-RELATED"/>
    <property type="match status" value="1"/>
</dbReference>
<dbReference type="PANTHER" id="PTHR33375:SF1">
    <property type="entry name" value="CHROMOSOME-PARTITIONING PROTEIN PARB-RELATED"/>
    <property type="match status" value="1"/>
</dbReference>
<reference evidence="4" key="1">
    <citation type="submission" date="2019-02" db="EMBL/GenBank/DDBJ databases">
        <authorList>
            <person name="Gruber-Vodicka R. H."/>
            <person name="Seah K. B. B."/>
        </authorList>
    </citation>
    <scope>NUCLEOTIDE SEQUENCE</scope>
    <source>
        <strain evidence="4">BECK_S426</strain>
    </source>
</reference>
<name>A0A450XN13_9GAMM</name>
<dbReference type="GO" id="GO:0008168">
    <property type="term" value="F:methyltransferase activity"/>
    <property type="evidence" value="ECO:0007669"/>
    <property type="project" value="UniProtKB-KW"/>
</dbReference>
<evidence type="ECO:0000256" key="1">
    <source>
        <dbReference type="ARBA" id="ARBA00022603"/>
    </source>
</evidence>
<dbReference type="GO" id="GO:0007059">
    <property type="term" value="P:chromosome segregation"/>
    <property type="evidence" value="ECO:0007669"/>
    <property type="project" value="TreeGrafter"/>
</dbReference>
<organism evidence="4">
    <name type="scientific">Candidatus Kentrum sp. LPFa</name>
    <dbReference type="NCBI Taxonomy" id="2126335"/>
    <lineage>
        <taxon>Bacteria</taxon>
        <taxon>Pseudomonadati</taxon>
        <taxon>Pseudomonadota</taxon>
        <taxon>Gammaproteobacteria</taxon>
        <taxon>Candidatus Kentrum</taxon>
    </lineage>
</organism>
<keyword evidence="1" id="KW-0489">Methyltransferase</keyword>
<dbReference type="InterPro" id="IPR003115">
    <property type="entry name" value="ParB_N"/>
</dbReference>
<dbReference type="CDD" id="cd16401">
    <property type="entry name" value="ParB_N_like_MT"/>
    <property type="match status" value="1"/>
</dbReference>
<sequence>MSKKIITNPLHLTQVPITTLNPAPYNPRTWDEDSTTQLKQSIQKFGLIDPLIVNKALTRKNIIIGGHFRYKIAKELNYPEVPVIYIDLPNLKKEKELNLRLNRNTGAWDFELLQKFDTEFLLDLGFDDNDLNKIWDEALSIENDDFDVAKELAQIKKPKTKPGDLFQIGKHRLICGDATDSKVVQQLVGDNKPEMVYCDPPYNISLSYETGIGGKRNYGGLQTNDCKSKTEYQQFLQQAIQNSLSVTKKDCHVFYWCDETYIGFIQNLFIELNLTNRRVCLWIKNNQNVTPANCLQQNVRTLCLRHQRKTISQ</sequence>
<gene>
    <name evidence="4" type="ORF">BECKLPF1236C_GA0070990_101173</name>
</gene>
<dbReference type="GO" id="GO:0003676">
    <property type="term" value="F:nucleic acid binding"/>
    <property type="evidence" value="ECO:0007669"/>
    <property type="project" value="InterPro"/>
</dbReference>
<accession>A0A450XN13</accession>
<protein>
    <submittedName>
        <fullName evidence="4">ParB-like nuclease domain-containing protein</fullName>
    </submittedName>
</protein>
<dbReference type="SUPFAM" id="SSF110849">
    <property type="entry name" value="ParB/Sulfiredoxin"/>
    <property type="match status" value="1"/>
</dbReference>
<evidence type="ECO:0000256" key="2">
    <source>
        <dbReference type="ARBA" id="ARBA00022679"/>
    </source>
</evidence>